<dbReference type="EMBL" id="JAKZGP010000022">
    <property type="protein sequence ID" value="MCH7409721.1"/>
    <property type="molecule type" value="Genomic_DNA"/>
</dbReference>
<dbReference type="RefSeq" id="WP_241348044.1">
    <property type="nucleotide sequence ID" value="NZ_JAKZGP010000022.1"/>
</dbReference>
<proteinExistence type="predicted"/>
<organism evidence="2 3">
    <name type="scientific">Belliella filtrata</name>
    <dbReference type="NCBI Taxonomy" id="2923435"/>
    <lineage>
        <taxon>Bacteria</taxon>
        <taxon>Pseudomonadati</taxon>
        <taxon>Bacteroidota</taxon>
        <taxon>Cytophagia</taxon>
        <taxon>Cytophagales</taxon>
        <taxon>Cyclobacteriaceae</taxon>
        <taxon>Belliella</taxon>
    </lineage>
</organism>
<protein>
    <recommendedName>
        <fullName evidence="1">Secretion system C-terminal sorting domain-containing protein</fullName>
    </recommendedName>
</protein>
<dbReference type="InterPro" id="IPR026444">
    <property type="entry name" value="Secre_tail"/>
</dbReference>
<dbReference type="Pfam" id="PF18962">
    <property type="entry name" value="Por_Secre_tail"/>
    <property type="match status" value="1"/>
</dbReference>
<reference evidence="2" key="1">
    <citation type="submission" date="2022-03" db="EMBL/GenBank/DDBJ databases">
        <title>De novo assembled genomes of Belliella spp. (Cyclobacteriaceae) strains.</title>
        <authorList>
            <person name="Szabo A."/>
            <person name="Korponai K."/>
            <person name="Felfoldi T."/>
        </authorList>
    </citation>
    <scope>NUCLEOTIDE SEQUENCE</scope>
    <source>
        <strain evidence="2">DSM 111904</strain>
    </source>
</reference>
<comment type="caution">
    <text evidence="2">The sequence shown here is derived from an EMBL/GenBank/DDBJ whole genome shotgun (WGS) entry which is preliminary data.</text>
</comment>
<sequence length="111" mass="12817">MRYYRIKQVDEYGDYSYSSVFKITGQGKNQEKPIVYPNPLTKQNTLQVQLPAHFDQGRTNIMLIDPLGEVIQESSGTSFQNHLGQKTLKPVLYLIQIQNGCEIVVEKLWVR</sequence>
<dbReference type="Proteomes" id="UP001165489">
    <property type="component" value="Unassembled WGS sequence"/>
</dbReference>
<keyword evidence="3" id="KW-1185">Reference proteome</keyword>
<accession>A0ABS9UZY3</accession>
<evidence type="ECO:0000313" key="2">
    <source>
        <dbReference type="EMBL" id="MCH7409721.1"/>
    </source>
</evidence>
<gene>
    <name evidence="2" type="ORF">MM239_09970</name>
</gene>
<evidence type="ECO:0000259" key="1">
    <source>
        <dbReference type="Pfam" id="PF18962"/>
    </source>
</evidence>
<feature type="domain" description="Secretion system C-terminal sorting" evidence="1">
    <location>
        <begin position="35"/>
        <end position="110"/>
    </location>
</feature>
<evidence type="ECO:0000313" key="3">
    <source>
        <dbReference type="Proteomes" id="UP001165489"/>
    </source>
</evidence>
<name>A0ABS9UZY3_9BACT</name>